<dbReference type="InterPro" id="IPR029057">
    <property type="entry name" value="PRTase-like"/>
</dbReference>
<dbReference type="SMART" id="SM01400">
    <property type="entry name" value="Pribosyltran_N"/>
    <property type="match status" value="1"/>
</dbReference>
<proteinExistence type="predicted"/>
<dbReference type="Pfam" id="PF13793">
    <property type="entry name" value="Pribosyltran_N"/>
    <property type="match status" value="1"/>
</dbReference>
<dbReference type="AlphaFoldDB" id="A0A0G1UN94"/>
<sequence>MQDFERISGNKTNLFDHRHDRKGNVVLAAGSASHLGPGKVNSEIKRLADGEISLQLKTDVSDSEVIVIGSTQPPADNFLELLMLLNTAVQQGAKKT</sequence>
<dbReference type="SUPFAM" id="SSF53271">
    <property type="entry name" value="PRTase-like"/>
    <property type="match status" value="1"/>
</dbReference>
<evidence type="ECO:0000313" key="2">
    <source>
        <dbReference type="EMBL" id="KKU95581.1"/>
    </source>
</evidence>
<protein>
    <submittedName>
        <fullName evidence="2">Ribose-phosphate pyrophosphokinase</fullName>
    </submittedName>
</protein>
<keyword evidence="2" id="KW-0418">Kinase</keyword>
<gene>
    <name evidence="2" type="ORF">UY28_C0048G0010</name>
</gene>
<dbReference type="GO" id="GO:0016301">
    <property type="term" value="F:kinase activity"/>
    <property type="evidence" value="ECO:0007669"/>
    <property type="project" value="UniProtKB-KW"/>
</dbReference>
<comment type="caution">
    <text evidence="2">The sequence shown here is derived from an EMBL/GenBank/DDBJ whole genome shotgun (WGS) entry which is preliminary data.</text>
</comment>
<evidence type="ECO:0000259" key="1">
    <source>
        <dbReference type="Pfam" id="PF13793"/>
    </source>
</evidence>
<dbReference type="EMBL" id="LCPK01000048">
    <property type="protein sequence ID" value="KKU95581.1"/>
    <property type="molecule type" value="Genomic_DNA"/>
</dbReference>
<organism evidence="2 3">
    <name type="scientific">Candidatus Amesbacteria bacterium GW2011_GWB1_48_13</name>
    <dbReference type="NCBI Taxonomy" id="1618362"/>
    <lineage>
        <taxon>Bacteria</taxon>
        <taxon>Candidatus Amesiibacteriota</taxon>
    </lineage>
</organism>
<dbReference type="Proteomes" id="UP000034694">
    <property type="component" value="Unassembled WGS sequence"/>
</dbReference>
<name>A0A0G1UN94_9BACT</name>
<feature type="domain" description="Ribose-phosphate pyrophosphokinase N-terminal" evidence="1">
    <location>
        <begin position="26"/>
        <end position="95"/>
    </location>
</feature>
<evidence type="ECO:0000313" key="3">
    <source>
        <dbReference type="Proteomes" id="UP000034694"/>
    </source>
</evidence>
<reference evidence="2 3" key="1">
    <citation type="journal article" date="2015" name="Nature">
        <title>rRNA introns, odd ribosomes, and small enigmatic genomes across a large radiation of phyla.</title>
        <authorList>
            <person name="Brown C.T."/>
            <person name="Hug L.A."/>
            <person name="Thomas B.C."/>
            <person name="Sharon I."/>
            <person name="Castelle C.J."/>
            <person name="Singh A."/>
            <person name="Wilkins M.J."/>
            <person name="Williams K.H."/>
            <person name="Banfield J.F."/>
        </authorList>
    </citation>
    <scope>NUCLEOTIDE SEQUENCE [LARGE SCALE GENOMIC DNA]</scope>
</reference>
<dbReference type="Gene3D" id="3.40.50.2020">
    <property type="match status" value="1"/>
</dbReference>
<accession>A0A0G1UN94</accession>
<dbReference type="InterPro" id="IPR029099">
    <property type="entry name" value="Pribosyltran_N"/>
</dbReference>
<keyword evidence="2" id="KW-0808">Transferase</keyword>